<dbReference type="InterPro" id="IPR050967">
    <property type="entry name" value="Thiamine_Salvage_TenA"/>
</dbReference>
<dbReference type="Proteomes" id="UP000182977">
    <property type="component" value="Chromosome I"/>
</dbReference>
<evidence type="ECO:0000256" key="1">
    <source>
        <dbReference type="ARBA" id="ARBA00004948"/>
    </source>
</evidence>
<organism evidence="3 4">
    <name type="scientific">Jiangella alkaliphila</name>
    <dbReference type="NCBI Taxonomy" id="419479"/>
    <lineage>
        <taxon>Bacteria</taxon>
        <taxon>Bacillati</taxon>
        <taxon>Actinomycetota</taxon>
        <taxon>Actinomycetes</taxon>
        <taxon>Jiangellales</taxon>
        <taxon>Jiangellaceae</taxon>
        <taxon>Jiangella</taxon>
    </lineage>
</organism>
<protein>
    <submittedName>
        <fullName evidence="3">Thiaminase /4-amino-5-aminomethyl-2-methylpyrimidine deaminase</fullName>
    </submittedName>
</protein>
<dbReference type="SUPFAM" id="SSF48613">
    <property type="entry name" value="Heme oxygenase-like"/>
    <property type="match status" value="1"/>
</dbReference>
<feature type="domain" description="Thiaminase-2/PQQC" evidence="2">
    <location>
        <begin position="16"/>
        <end position="223"/>
    </location>
</feature>
<dbReference type="EMBL" id="LT629791">
    <property type="protein sequence ID" value="SDU80186.1"/>
    <property type="molecule type" value="Genomic_DNA"/>
</dbReference>
<evidence type="ECO:0000313" key="3">
    <source>
        <dbReference type="EMBL" id="SDU80186.1"/>
    </source>
</evidence>
<evidence type="ECO:0000313" key="4">
    <source>
        <dbReference type="Proteomes" id="UP000182977"/>
    </source>
</evidence>
<name>A0A1H2LIG3_9ACTN</name>
<reference evidence="4" key="1">
    <citation type="submission" date="2016-10" db="EMBL/GenBank/DDBJ databases">
        <authorList>
            <person name="Varghese N."/>
            <person name="Submissions S."/>
        </authorList>
    </citation>
    <scope>NUCLEOTIDE SEQUENCE [LARGE SCALE GENOMIC DNA]</scope>
    <source>
        <strain evidence="4">DSM 45079</strain>
    </source>
</reference>
<gene>
    <name evidence="3" type="ORF">SAMN04488563_6130</name>
</gene>
<dbReference type="PANTHER" id="PTHR43198:SF2">
    <property type="entry name" value="SI:CH1073-67J19.1-RELATED"/>
    <property type="match status" value="1"/>
</dbReference>
<dbReference type="CDD" id="cd19365">
    <property type="entry name" value="TenA_C-like"/>
    <property type="match status" value="1"/>
</dbReference>
<dbReference type="GO" id="GO:0005829">
    <property type="term" value="C:cytosol"/>
    <property type="evidence" value="ECO:0007669"/>
    <property type="project" value="TreeGrafter"/>
</dbReference>
<accession>A0A1H2LIG3</accession>
<dbReference type="Pfam" id="PF03070">
    <property type="entry name" value="TENA_THI-4"/>
    <property type="match status" value="1"/>
</dbReference>
<dbReference type="PANTHER" id="PTHR43198">
    <property type="entry name" value="BIFUNCTIONAL TH2 PROTEIN"/>
    <property type="match status" value="1"/>
</dbReference>
<dbReference type="Gene3D" id="1.20.910.10">
    <property type="entry name" value="Heme oxygenase-like"/>
    <property type="match status" value="1"/>
</dbReference>
<dbReference type="STRING" id="419479.SAMN04488563_6130"/>
<comment type="pathway">
    <text evidence="1">Cofactor biosynthesis; thiamine diphosphate biosynthesis.</text>
</comment>
<dbReference type="InterPro" id="IPR016084">
    <property type="entry name" value="Haem_Oase-like_multi-hlx"/>
</dbReference>
<sequence length="231" mass="25304">MSRPTDVASFSADAWTAAAPWYDAIRAHPFVTGLADGTLERKVFLRYIADDAHYLSRYARALATTAARWPEPEQAAVLARFAAGAVDAERLLHEALFAEAGSSLHDAVGEVEPTPTCLAYVNTLQADAALAPAGVALAGLLPCFRVYTEVGRELVTVLSDTDAHPYEAWLRTYGDPAFEADTRRAESFADEQAERHPGTVAGMHDAYARATRFEWMFWDAAWRGESWPEPA</sequence>
<dbReference type="OrthoDB" id="34166at2"/>
<evidence type="ECO:0000259" key="2">
    <source>
        <dbReference type="Pfam" id="PF03070"/>
    </source>
</evidence>
<proteinExistence type="predicted"/>
<keyword evidence="4" id="KW-1185">Reference proteome</keyword>
<dbReference type="RefSeq" id="WP_046771711.1">
    <property type="nucleotide sequence ID" value="NZ_LBMC01000046.1"/>
</dbReference>
<dbReference type="InterPro" id="IPR004305">
    <property type="entry name" value="Thiaminase-2/PQQC"/>
</dbReference>
<dbReference type="AlphaFoldDB" id="A0A1H2LIG3"/>